<reference evidence="2 3" key="1">
    <citation type="submission" date="2016-10" db="EMBL/GenBank/DDBJ databases">
        <authorList>
            <person name="de Groot N.N."/>
        </authorList>
    </citation>
    <scope>NUCLEOTIDE SEQUENCE [LARGE SCALE GENOMIC DNA]</scope>
    <source>
        <strain evidence="2 3">DSM 6059</strain>
    </source>
</reference>
<dbReference type="PROSITE" id="PS51257">
    <property type="entry name" value="PROKAR_LIPOPROTEIN"/>
    <property type="match status" value="1"/>
</dbReference>
<dbReference type="EMBL" id="FOLO01000073">
    <property type="protein sequence ID" value="SFD60761.1"/>
    <property type="molecule type" value="Genomic_DNA"/>
</dbReference>
<accession>A0A1I1TQ51</accession>
<evidence type="ECO:0000256" key="1">
    <source>
        <dbReference type="SAM" id="SignalP"/>
    </source>
</evidence>
<proteinExistence type="predicted"/>
<evidence type="ECO:0000313" key="3">
    <source>
        <dbReference type="Proteomes" id="UP000198862"/>
    </source>
</evidence>
<feature type="chain" id="PRO_5011767196" description="Lipoprotein" evidence="1">
    <location>
        <begin position="22"/>
        <end position="249"/>
    </location>
</feature>
<evidence type="ECO:0008006" key="4">
    <source>
        <dbReference type="Google" id="ProtNLM"/>
    </source>
</evidence>
<protein>
    <recommendedName>
        <fullName evidence="4">Lipoprotein</fullName>
    </recommendedName>
</protein>
<feature type="signal peptide" evidence="1">
    <location>
        <begin position="1"/>
        <end position="21"/>
    </location>
</feature>
<evidence type="ECO:0000313" key="2">
    <source>
        <dbReference type="EMBL" id="SFD60761.1"/>
    </source>
</evidence>
<gene>
    <name evidence="2" type="ORF">SAMN02745724_04959</name>
</gene>
<keyword evidence="3" id="KW-1185">Reference proteome</keyword>
<dbReference type="RefSeq" id="WP_091991145.1">
    <property type="nucleotide sequence ID" value="NZ_FOLO01000073.1"/>
</dbReference>
<dbReference type="AlphaFoldDB" id="A0A1I1TQ51"/>
<organism evidence="2 3">
    <name type="scientific">Pseudoalteromonas denitrificans DSM 6059</name>
    <dbReference type="NCBI Taxonomy" id="1123010"/>
    <lineage>
        <taxon>Bacteria</taxon>
        <taxon>Pseudomonadati</taxon>
        <taxon>Pseudomonadota</taxon>
        <taxon>Gammaproteobacteria</taxon>
        <taxon>Alteromonadales</taxon>
        <taxon>Pseudoalteromonadaceae</taxon>
        <taxon>Pseudoalteromonas</taxon>
    </lineage>
</organism>
<name>A0A1I1TQ51_9GAMM</name>
<sequence length="249" mass="27266">MTLFKYSIAALSLLAVTACSTEETESKNIKTTAIWVDMKIESNGSRSRVVAELNVGGINGTNVSLSSGDEIITSVFGQSKTLKKDTDLLDIDYQGYFDITSDNSLFNIALKRKNETDALQSEVELPLNFSIHSPVKKDHFSVNQNVVVSWDGLSATKSIDLDLTSTCVDKSNNSVSSTHSQKVTDDGSHVLALSSLEMFKNKELNKNKNCNFKIELKRKNIGKIDSAFKSGSSITASQIRNVKDISINI</sequence>
<dbReference type="OrthoDB" id="6307791at2"/>
<dbReference type="Proteomes" id="UP000198862">
    <property type="component" value="Unassembled WGS sequence"/>
</dbReference>
<keyword evidence="1" id="KW-0732">Signal</keyword>
<dbReference type="STRING" id="1123010.SAMN02745724_04959"/>